<evidence type="ECO:0000256" key="3">
    <source>
        <dbReference type="ARBA" id="ARBA00011738"/>
    </source>
</evidence>
<comment type="subunit">
    <text evidence="3">Homodimer.</text>
</comment>
<dbReference type="AlphaFoldDB" id="A0A6I8RTI1"/>
<proteinExistence type="inferred from homology"/>
<dbReference type="Ensembl" id="ENSXETT00000085373">
    <property type="protein sequence ID" value="ENSXETP00000083870"/>
    <property type="gene ID" value="ENSXETG00000017026"/>
</dbReference>
<accession>A0A6I8RTI1</accession>
<gene>
    <name evidence="6" type="primary">l3hypdh</name>
</gene>
<sequence>MAAPRLPQLPPHDGPMLSVVDMHTGGEPLRIVLSGAPAPEGRTILEKRRWVRENADWLRKVLMFEPRGHRDMYGALLVPGDEEEANIGVLFMHNEGYSTMCGHAIIALGRFAVDYGLVNAAQGPETAVNIQCPCGLIRAYVSYTGGRSGSVRFRSVPAFAFATDVTVDVPGYGKVVVDIAYGGAFYAFVSAETFGLDVCSSRTRDLVDVSAAVTESVKAQVKLNHPDSDDLAFLYGTILTDGKDSYSEEPTANICIFAESQVDRSPTGSGVTARIALQYHKGLIQLEQIRTFKSGATGSLFTGKAVKETLCGNFKAVVVEVSGQAYYTGASSFVIENEDSLKDGFLLK</sequence>
<dbReference type="SFLD" id="SFLDS00028">
    <property type="entry name" value="Proline_Racemase"/>
    <property type="match status" value="1"/>
</dbReference>
<dbReference type="GO" id="GO:0050346">
    <property type="term" value="F:trans-L-3-hydroxyproline dehydratase activity"/>
    <property type="evidence" value="ECO:0007669"/>
    <property type="project" value="UniProtKB-EC"/>
</dbReference>
<dbReference type="Bgee" id="ENSXETG00000017026">
    <property type="expression patterns" value="Expressed in 4-cell stage embryo and 12 other cell types or tissues"/>
</dbReference>
<evidence type="ECO:0000256" key="2">
    <source>
        <dbReference type="ARBA" id="ARBA00007529"/>
    </source>
</evidence>
<dbReference type="GeneTree" id="ENSGT00390000002032"/>
<dbReference type="PANTHER" id="PTHR33442">
    <property type="entry name" value="TRANS-3-HYDROXY-L-PROLINE DEHYDRATASE"/>
    <property type="match status" value="1"/>
</dbReference>
<protein>
    <recommendedName>
        <fullName evidence="4">trans-L-3-hydroxyproline dehydratase</fullName>
        <ecNumber evidence="4">4.2.1.77</ecNumber>
    </recommendedName>
</protein>
<dbReference type="Xenbase" id="XB-GENE-1000732">
    <property type="gene designation" value="l3hypdh"/>
</dbReference>
<comment type="similarity">
    <text evidence="2">Belongs to the proline racemase family.</text>
</comment>
<evidence type="ECO:0000256" key="5">
    <source>
        <dbReference type="ARBA" id="ARBA00023239"/>
    </source>
</evidence>
<reference evidence="6" key="2">
    <citation type="submission" date="2020-05" db="UniProtKB">
        <authorList>
            <consortium name="Ensembl"/>
        </authorList>
    </citation>
    <scope>IDENTIFICATION</scope>
</reference>
<reference evidence="6" key="1">
    <citation type="journal article" date="2010" name="Science">
        <title>The genome of the Western clawed frog Xenopus tropicalis.</title>
        <authorList>
            <person name="Hellsten U."/>
            <person name="Harland R.M."/>
            <person name="Gilchrist M.J."/>
            <person name="Hendrix D."/>
            <person name="Jurka J."/>
            <person name="Kapitonov V."/>
            <person name="Ovcharenko I."/>
            <person name="Putnam N.H."/>
            <person name="Shu S."/>
            <person name="Taher L."/>
            <person name="Blitz I.L."/>
            <person name="Blumberg B."/>
            <person name="Dichmann D.S."/>
            <person name="Dubchak I."/>
            <person name="Amaya E."/>
            <person name="Detter J.C."/>
            <person name="Fletcher R."/>
            <person name="Gerhard D.S."/>
            <person name="Goodstein D."/>
            <person name="Graves T."/>
            <person name="Grigoriev I.V."/>
            <person name="Grimwood J."/>
            <person name="Kawashima T."/>
            <person name="Lindquist E."/>
            <person name="Lucas S.M."/>
            <person name="Mead P.E."/>
            <person name="Mitros T."/>
            <person name="Ogino H."/>
            <person name="Ohta Y."/>
            <person name="Poliakov A.V."/>
            <person name="Pollet N."/>
            <person name="Robert J."/>
            <person name="Salamov A."/>
            <person name="Sater A.K."/>
            <person name="Schmutz J."/>
            <person name="Terry A."/>
            <person name="Vize P.D."/>
            <person name="Warren W.C."/>
            <person name="Wells D."/>
            <person name="Wills A."/>
            <person name="Wilson R.K."/>
            <person name="Zimmerman L.B."/>
            <person name="Zorn A.M."/>
            <person name="Grainger R."/>
            <person name="Grammer T."/>
            <person name="Khokha M.K."/>
            <person name="Richardson P.M."/>
            <person name="Rokhsar D.S."/>
        </authorList>
    </citation>
    <scope>NUCLEOTIDE SEQUENCE [LARGE SCALE GENOMIC DNA]</scope>
    <source>
        <strain evidence="6">Nigerian</strain>
    </source>
</reference>
<dbReference type="Gene3D" id="3.10.310.10">
    <property type="entry name" value="Diaminopimelate Epimerase, Chain A, domain 1"/>
    <property type="match status" value="2"/>
</dbReference>
<organism evidence="6">
    <name type="scientific">Xenopus tropicalis</name>
    <name type="common">Western clawed frog</name>
    <name type="synonym">Silurana tropicalis</name>
    <dbReference type="NCBI Taxonomy" id="8364"/>
    <lineage>
        <taxon>Eukaryota</taxon>
        <taxon>Metazoa</taxon>
        <taxon>Chordata</taxon>
        <taxon>Craniata</taxon>
        <taxon>Vertebrata</taxon>
        <taxon>Euteleostomi</taxon>
        <taxon>Amphibia</taxon>
        <taxon>Batrachia</taxon>
        <taxon>Anura</taxon>
        <taxon>Pipoidea</taxon>
        <taxon>Pipidae</taxon>
        <taxon>Xenopodinae</taxon>
        <taxon>Xenopus</taxon>
        <taxon>Silurana</taxon>
    </lineage>
</organism>
<dbReference type="PANTHER" id="PTHR33442:SF1">
    <property type="entry name" value="TRANS-3-HYDROXY-L-PROLINE DEHYDRATASE"/>
    <property type="match status" value="1"/>
</dbReference>
<dbReference type="EC" id="4.2.1.77" evidence="4"/>
<evidence type="ECO:0000313" key="6">
    <source>
        <dbReference type="Ensembl" id="ENSXETP00000083870"/>
    </source>
</evidence>
<dbReference type="SUPFAM" id="SSF54506">
    <property type="entry name" value="Diaminopimelate epimerase-like"/>
    <property type="match status" value="1"/>
</dbReference>
<comment type="catalytic activity">
    <reaction evidence="1">
        <text>trans-3-hydroxy-L-proline = 1-pyrroline-2-carboxylate + H2O</text>
        <dbReference type="Rhea" id="RHEA:10320"/>
        <dbReference type="ChEBI" id="CHEBI:15377"/>
        <dbReference type="ChEBI" id="CHEBI:39785"/>
        <dbReference type="ChEBI" id="CHEBI:57938"/>
        <dbReference type="EC" id="4.2.1.77"/>
    </reaction>
</comment>
<dbReference type="PIRSF" id="PIRSF029792">
    <property type="entry name" value="Pro_racemase"/>
    <property type="match status" value="1"/>
</dbReference>
<evidence type="ECO:0000256" key="1">
    <source>
        <dbReference type="ARBA" id="ARBA00001148"/>
    </source>
</evidence>
<name>A0A6I8RTI1_XENTR</name>
<evidence type="ECO:0000256" key="4">
    <source>
        <dbReference type="ARBA" id="ARBA00013105"/>
    </source>
</evidence>
<dbReference type="FunFam" id="3.10.310.10:FF:000007">
    <property type="entry name" value="Trans-L-3-hydroxyproline dehydratase"/>
    <property type="match status" value="1"/>
</dbReference>
<dbReference type="Pfam" id="PF05544">
    <property type="entry name" value="Pro_racemase"/>
    <property type="match status" value="1"/>
</dbReference>
<keyword evidence="5" id="KW-0456">Lyase</keyword>
<dbReference type="InterPro" id="IPR008794">
    <property type="entry name" value="Pro_racemase_fam"/>
</dbReference>